<dbReference type="Proteomes" id="UP000285820">
    <property type="component" value="Unassembled WGS sequence"/>
</dbReference>
<evidence type="ECO:0000313" key="6">
    <source>
        <dbReference type="Proteomes" id="UP000285820"/>
    </source>
</evidence>
<dbReference type="OrthoDB" id="1893800at2"/>
<dbReference type="RefSeq" id="WP_055039434.1">
    <property type="nucleotide sequence ID" value="NZ_CVRS01000064.1"/>
</dbReference>
<keyword evidence="2" id="KW-0812">Transmembrane</keyword>
<sequence length="500" mass="56907">MNEEEVQIDLMTLLHYILRKWRSIIVVMLIVAVAANLYSVKKSMSVVASVSAAEEEVDIEKQIENAKEELTADELEQVERVYSMYEYNSQLYQENDEYLEKSMLMQLNPNEIPTVMLNYQFRKDQADEELSNIFTMYENALLDEDTCTAIIQVFGEEYANTSVRELISVTDTENVQNSDIIKLQNDKNSGILSIQIYADSEEQCEQVAEIVKKRVMEYTEQLQQIFGIYTVNAISEQYYISSDSNLNMQKSDVVNAVNDAYTALKNISSGLSEKQMTYYNLLVKGIEDKTTSKENTDETAEITANVQYISMKYILIGLLAGMFLAVCWYAVVYIMTQTVKDVDEVKIITNLPVFGTVLGSNENGKRNIIDRWIDSWFAHDKKSENNELLLTRISHEVAMLAGQKDKRNLLVACSESDQNLKKQADSLVEKLRELGMNVTSTDSLVSDNTEVLKQLESADSAVFVEQLMKSERNQIREAVELCRRCQVEVLGSVIVGSDSY</sequence>
<name>A0A0M6WKK8_9FIRM</name>
<evidence type="ECO:0008006" key="7">
    <source>
        <dbReference type="Google" id="ProtNLM"/>
    </source>
</evidence>
<keyword evidence="2" id="KW-1133">Transmembrane helix</keyword>
<dbReference type="EMBL" id="CVRS01000064">
    <property type="protein sequence ID" value="CRL36353.1"/>
    <property type="molecule type" value="Genomic_DNA"/>
</dbReference>
<evidence type="ECO:0000256" key="2">
    <source>
        <dbReference type="SAM" id="Phobius"/>
    </source>
</evidence>
<evidence type="ECO:0000313" key="3">
    <source>
        <dbReference type="EMBL" id="CRL36353.1"/>
    </source>
</evidence>
<gene>
    <name evidence="4" type="ORF">DWY29_07745</name>
    <name evidence="3" type="ORF">RIL183_19071</name>
</gene>
<reference evidence="3" key="1">
    <citation type="submission" date="2015-05" db="EMBL/GenBank/DDBJ databases">
        <authorList>
            <person name="Wang D.B."/>
            <person name="Wang M."/>
        </authorList>
    </citation>
    <scope>NUCLEOTIDE SEQUENCE [LARGE SCALE GENOMIC DNA]</scope>
    <source>
        <strain evidence="3">L1-83</strain>
    </source>
</reference>
<feature type="transmembrane region" description="Helical" evidence="2">
    <location>
        <begin position="20"/>
        <end position="38"/>
    </location>
</feature>
<keyword evidence="1" id="KW-0175">Coiled coil</keyword>
<evidence type="ECO:0000313" key="5">
    <source>
        <dbReference type="Proteomes" id="UP000049828"/>
    </source>
</evidence>
<evidence type="ECO:0000313" key="4">
    <source>
        <dbReference type="EMBL" id="RGR68761.1"/>
    </source>
</evidence>
<proteinExistence type="predicted"/>
<feature type="coiled-coil region" evidence="1">
    <location>
        <begin position="49"/>
        <end position="76"/>
    </location>
</feature>
<reference evidence="4 6" key="3">
    <citation type="submission" date="2018-08" db="EMBL/GenBank/DDBJ databases">
        <title>A genome reference for cultivated species of the human gut microbiota.</title>
        <authorList>
            <person name="Zou Y."/>
            <person name="Xue W."/>
            <person name="Luo G."/>
        </authorList>
    </citation>
    <scope>NUCLEOTIDE SEQUENCE [LARGE SCALE GENOMIC DNA]</scope>
    <source>
        <strain evidence="4 6">AF24-4</strain>
    </source>
</reference>
<protein>
    <recommendedName>
        <fullName evidence="7">Capsular polysaccharide biosynthesis protein</fullName>
    </recommendedName>
</protein>
<dbReference type="AlphaFoldDB" id="A0A0M6WKK8"/>
<keyword evidence="2" id="KW-0472">Membrane</keyword>
<accession>A0A0M6WKK8</accession>
<keyword evidence="5" id="KW-1185">Reference proteome</keyword>
<dbReference type="EMBL" id="QRUN01000008">
    <property type="protein sequence ID" value="RGR68761.1"/>
    <property type="molecule type" value="Genomic_DNA"/>
</dbReference>
<organism evidence="3 5">
    <name type="scientific">Roseburia inulinivorans</name>
    <dbReference type="NCBI Taxonomy" id="360807"/>
    <lineage>
        <taxon>Bacteria</taxon>
        <taxon>Bacillati</taxon>
        <taxon>Bacillota</taxon>
        <taxon>Clostridia</taxon>
        <taxon>Lachnospirales</taxon>
        <taxon>Lachnospiraceae</taxon>
        <taxon>Roseburia</taxon>
    </lineage>
</organism>
<feature type="transmembrane region" description="Helical" evidence="2">
    <location>
        <begin position="313"/>
        <end position="335"/>
    </location>
</feature>
<reference evidence="5" key="2">
    <citation type="submission" date="2015-05" db="EMBL/GenBank/DDBJ databases">
        <authorList>
            <consortium name="Pathogen Informatics"/>
        </authorList>
    </citation>
    <scope>NUCLEOTIDE SEQUENCE [LARGE SCALE GENOMIC DNA]</scope>
    <source>
        <strain evidence="5">L1-83</strain>
    </source>
</reference>
<dbReference type="Proteomes" id="UP000049828">
    <property type="component" value="Unassembled WGS sequence"/>
</dbReference>
<evidence type="ECO:0000256" key="1">
    <source>
        <dbReference type="SAM" id="Coils"/>
    </source>
</evidence>